<dbReference type="Proteomes" id="UP000290909">
    <property type="component" value="Chromosome"/>
</dbReference>
<keyword evidence="1" id="KW-1133">Transmembrane helix</keyword>
<dbReference type="RefSeq" id="WP_035369928.1">
    <property type="nucleotide sequence ID" value="NZ_LR215050.1"/>
</dbReference>
<feature type="transmembrane region" description="Helical" evidence="1">
    <location>
        <begin position="106"/>
        <end position="125"/>
    </location>
</feature>
<keyword evidence="2" id="KW-0830">Ubiquinone</keyword>
<sequence length="186" mass="20046">MTFYSILASLLTAAILSNVVLQGLGLEVLSQKELRVKNVFIRACIIAVLAFVAYLIDFVLYTFILVPLDATFLNLVVVALLAIGLNEIYQLLVAKVKLSLPQDEKIGLQSVLLLVAFMGIATMTFGNGIVIVLGSLVGYILFASLITIIQTRIRINPVLKGFKGLPILLIIIGLIAMVLTGLGGIF</sequence>
<keyword evidence="1" id="KW-0472">Membrane</keyword>
<evidence type="ECO:0000313" key="2">
    <source>
        <dbReference type="EMBL" id="VEU82996.1"/>
    </source>
</evidence>
<evidence type="ECO:0000256" key="1">
    <source>
        <dbReference type="SAM" id="Phobius"/>
    </source>
</evidence>
<dbReference type="EMBL" id="LR215050">
    <property type="protein sequence ID" value="VEU82996.1"/>
    <property type="molecule type" value="Genomic_DNA"/>
</dbReference>
<dbReference type="AlphaFoldDB" id="A0A449BKK4"/>
<gene>
    <name evidence="2" type="ORF">NCTC10172_01043</name>
</gene>
<reference evidence="2 3" key="1">
    <citation type="submission" date="2019-01" db="EMBL/GenBank/DDBJ databases">
        <authorList>
            <consortium name="Pathogen Informatics"/>
        </authorList>
    </citation>
    <scope>NUCLEOTIDE SEQUENCE [LARGE SCALE GENOMIC DNA]</scope>
    <source>
        <strain evidence="2 3">NCTC10172</strain>
    </source>
</reference>
<evidence type="ECO:0000313" key="3">
    <source>
        <dbReference type="Proteomes" id="UP000290909"/>
    </source>
</evidence>
<name>A0A449BKK4_9MOLU</name>
<organism evidence="2 3">
    <name type="scientific">Acholeplasma hippikon</name>
    <dbReference type="NCBI Taxonomy" id="264636"/>
    <lineage>
        <taxon>Bacteria</taxon>
        <taxon>Bacillati</taxon>
        <taxon>Mycoplasmatota</taxon>
        <taxon>Mollicutes</taxon>
        <taxon>Acholeplasmatales</taxon>
        <taxon>Acholeplasmataceae</taxon>
        <taxon>Acholeplasma</taxon>
    </lineage>
</organism>
<protein>
    <submittedName>
        <fullName evidence="2">Predicted NADH:ubiquinone oxidoreductase, subunit RnfA</fullName>
    </submittedName>
</protein>
<proteinExistence type="predicted"/>
<feature type="transmembrane region" description="Helical" evidence="1">
    <location>
        <begin position="6"/>
        <end position="28"/>
    </location>
</feature>
<feature type="transmembrane region" description="Helical" evidence="1">
    <location>
        <begin position="72"/>
        <end position="94"/>
    </location>
</feature>
<keyword evidence="3" id="KW-1185">Reference proteome</keyword>
<dbReference type="STRING" id="1408416.GCA_000702765_01228"/>
<feature type="transmembrane region" description="Helical" evidence="1">
    <location>
        <begin position="165"/>
        <end position="185"/>
    </location>
</feature>
<feature type="transmembrane region" description="Helical" evidence="1">
    <location>
        <begin position="131"/>
        <end position="153"/>
    </location>
</feature>
<feature type="transmembrane region" description="Helical" evidence="1">
    <location>
        <begin position="40"/>
        <end position="66"/>
    </location>
</feature>
<keyword evidence="1" id="KW-0812">Transmembrane</keyword>
<accession>A0A449BKK4</accession>
<dbReference type="KEGG" id="ahk:NCTC10172_01043"/>